<organism evidence="2 3">
    <name type="scientific">Anoxybacter fermentans</name>
    <dbReference type="NCBI Taxonomy" id="1323375"/>
    <lineage>
        <taxon>Bacteria</taxon>
        <taxon>Bacillati</taxon>
        <taxon>Bacillota</taxon>
        <taxon>Clostridia</taxon>
        <taxon>Halanaerobiales</taxon>
        <taxon>Anoxybacter</taxon>
    </lineage>
</organism>
<dbReference type="AlphaFoldDB" id="A0A3S9T204"/>
<dbReference type="GO" id="GO:0016779">
    <property type="term" value="F:nucleotidyltransferase activity"/>
    <property type="evidence" value="ECO:0007669"/>
    <property type="project" value="UniProtKB-ARBA"/>
</dbReference>
<dbReference type="Proteomes" id="UP000267250">
    <property type="component" value="Chromosome"/>
</dbReference>
<proteinExistence type="predicted"/>
<gene>
    <name evidence="2" type="ORF">BBF96_14700</name>
</gene>
<dbReference type="KEGG" id="aft:BBF96_14700"/>
<dbReference type="SUPFAM" id="SSF53448">
    <property type="entry name" value="Nucleotide-diphospho-sugar transferases"/>
    <property type="match status" value="1"/>
</dbReference>
<dbReference type="Gene3D" id="3.90.550.10">
    <property type="entry name" value="Spore Coat Polysaccharide Biosynthesis Protein SpsA, Chain A"/>
    <property type="match status" value="1"/>
</dbReference>
<reference evidence="2 3" key="1">
    <citation type="submission" date="2016-07" db="EMBL/GenBank/DDBJ databases">
        <title>Genome and transcriptome analysis of iron-reducing fermentative bacteria Anoxybacter fermentans.</title>
        <authorList>
            <person name="Zeng X."/>
            <person name="Shao Z."/>
        </authorList>
    </citation>
    <scope>NUCLEOTIDE SEQUENCE [LARGE SCALE GENOMIC DNA]</scope>
    <source>
        <strain evidence="2 3">DY22613</strain>
    </source>
</reference>
<dbReference type="RefSeq" id="WP_127017885.1">
    <property type="nucleotide sequence ID" value="NZ_CP016379.1"/>
</dbReference>
<dbReference type="InterPro" id="IPR025877">
    <property type="entry name" value="MobA-like_NTP_Trfase"/>
</dbReference>
<dbReference type="OrthoDB" id="159246at2"/>
<protein>
    <recommendedName>
        <fullName evidence="1">MobA-like NTP transferase domain-containing protein</fullName>
    </recommendedName>
</protein>
<feature type="domain" description="MobA-like NTP transferase" evidence="1">
    <location>
        <begin position="27"/>
        <end position="137"/>
    </location>
</feature>
<dbReference type="Pfam" id="PF12804">
    <property type="entry name" value="NTP_transf_3"/>
    <property type="match status" value="1"/>
</dbReference>
<evidence type="ECO:0000313" key="3">
    <source>
        <dbReference type="Proteomes" id="UP000267250"/>
    </source>
</evidence>
<evidence type="ECO:0000259" key="1">
    <source>
        <dbReference type="Pfam" id="PF12804"/>
    </source>
</evidence>
<sequence>MKVDAILLAGARNQGPLRECSQSEYEALIEINGIPMIEYVVRAARNARSVERIAVVGPVEILRPYLKDQVDFLIESREQIVENIKAGIETLKSNRKILILTSDIPLISAETIDLFVSHCKSCDADFYYPIISKEANQSKFPGTQRTYARLREGTFTGGNIFILNPSVIEIASEFIHKLVTWRKKPLKLSRLFGLKFIIKFVLGSLTISELEERLKEITGCSAITLIFEYPEIGFDVDKPSDLALMEKYMQQAK</sequence>
<dbReference type="InterPro" id="IPR029044">
    <property type="entry name" value="Nucleotide-diphossugar_trans"/>
</dbReference>
<accession>A0A3S9T204</accession>
<evidence type="ECO:0000313" key="2">
    <source>
        <dbReference type="EMBL" id="AZR74525.1"/>
    </source>
</evidence>
<dbReference type="EMBL" id="CP016379">
    <property type="protein sequence ID" value="AZR74525.1"/>
    <property type="molecule type" value="Genomic_DNA"/>
</dbReference>
<name>A0A3S9T204_9FIRM</name>
<keyword evidence="3" id="KW-1185">Reference proteome</keyword>